<keyword evidence="3" id="KW-1185">Reference proteome</keyword>
<dbReference type="Proteomes" id="UP001209076">
    <property type="component" value="Unassembled WGS sequence"/>
</dbReference>
<accession>A0ABT2PVF9</accession>
<dbReference type="Pfam" id="PF08818">
    <property type="entry name" value="DUF1801"/>
    <property type="match status" value="1"/>
</dbReference>
<evidence type="ECO:0000313" key="3">
    <source>
        <dbReference type="Proteomes" id="UP001209076"/>
    </source>
</evidence>
<evidence type="ECO:0000313" key="2">
    <source>
        <dbReference type="EMBL" id="MCU0104939.1"/>
    </source>
</evidence>
<sequence>MKMNEAVQDYILKQPEPQQSILLEIERRIGLLFPNATEVLSYGVPAFKGERVFFFYGGFKAHVSVFPPLPLDHPLSESLKRYRNDKGNLLFKIKQPIPYDLIEGVAKALFELYHK</sequence>
<dbReference type="InterPro" id="IPR014922">
    <property type="entry name" value="YdhG-like"/>
</dbReference>
<dbReference type="EMBL" id="JAOEGN010000007">
    <property type="protein sequence ID" value="MCU0104939.1"/>
    <property type="molecule type" value="Genomic_DNA"/>
</dbReference>
<comment type="caution">
    <text evidence="2">The sequence shown here is derived from an EMBL/GenBank/DDBJ whole genome shotgun (WGS) entry which is preliminary data.</text>
</comment>
<evidence type="ECO:0000259" key="1">
    <source>
        <dbReference type="Pfam" id="PF08818"/>
    </source>
</evidence>
<dbReference type="RefSeq" id="WP_262096198.1">
    <property type="nucleotide sequence ID" value="NZ_JAOEGN010000007.1"/>
</dbReference>
<dbReference type="Gene3D" id="3.90.1150.200">
    <property type="match status" value="1"/>
</dbReference>
<organism evidence="2 3">
    <name type="scientific">Paracholeplasma vituli</name>
    <dbReference type="NCBI Taxonomy" id="69473"/>
    <lineage>
        <taxon>Bacteria</taxon>
        <taxon>Bacillati</taxon>
        <taxon>Mycoplasmatota</taxon>
        <taxon>Mollicutes</taxon>
        <taxon>Acholeplasmatales</taxon>
        <taxon>Acholeplasmataceae</taxon>
        <taxon>Paracholeplasma</taxon>
    </lineage>
</organism>
<reference evidence="3" key="1">
    <citation type="submission" date="2023-07" db="EMBL/GenBank/DDBJ databases">
        <title>Novel Mycoplasma species identified in domestic and wild animals.</title>
        <authorList>
            <person name="Volokhov D.V."/>
            <person name="Furtak V.A."/>
            <person name="Zagorodnyaya T.A."/>
        </authorList>
    </citation>
    <scope>NUCLEOTIDE SEQUENCE [LARGE SCALE GENOMIC DNA]</scope>
    <source>
        <strain evidence="3">92-19</strain>
    </source>
</reference>
<proteinExistence type="predicted"/>
<name>A0ABT2PVF9_9MOLU</name>
<feature type="domain" description="YdhG-like" evidence="1">
    <location>
        <begin position="18"/>
        <end position="107"/>
    </location>
</feature>
<dbReference type="SUPFAM" id="SSF159888">
    <property type="entry name" value="YdhG-like"/>
    <property type="match status" value="1"/>
</dbReference>
<protein>
    <submittedName>
        <fullName evidence="2">DUF1801 domain-containing protein</fullName>
    </submittedName>
</protein>
<gene>
    <name evidence="2" type="ORF">N7603_04640</name>
</gene>